<feature type="transmembrane region" description="Helical" evidence="1">
    <location>
        <begin position="90"/>
        <end position="111"/>
    </location>
</feature>
<dbReference type="KEGG" id="pseg:D3H65_12630"/>
<evidence type="ECO:0000256" key="1">
    <source>
        <dbReference type="SAM" id="Phobius"/>
    </source>
</evidence>
<dbReference type="AlphaFoldDB" id="A0A3B7MKS7"/>
<gene>
    <name evidence="2" type="ORF">D3H65_12630</name>
</gene>
<dbReference type="RefSeq" id="WP_119050661.1">
    <property type="nucleotide sequence ID" value="NZ_CP032157.1"/>
</dbReference>
<keyword evidence="1" id="KW-1133">Transmembrane helix</keyword>
<organism evidence="2 3">
    <name type="scientific">Paraflavitalea soli</name>
    <dbReference type="NCBI Taxonomy" id="2315862"/>
    <lineage>
        <taxon>Bacteria</taxon>
        <taxon>Pseudomonadati</taxon>
        <taxon>Bacteroidota</taxon>
        <taxon>Chitinophagia</taxon>
        <taxon>Chitinophagales</taxon>
        <taxon>Chitinophagaceae</taxon>
        <taxon>Paraflavitalea</taxon>
    </lineage>
</organism>
<keyword evidence="3" id="KW-1185">Reference proteome</keyword>
<dbReference type="PANTHER" id="PTHR30273:SF2">
    <property type="entry name" value="PROTEIN FECR"/>
    <property type="match status" value="1"/>
</dbReference>
<keyword evidence="1" id="KW-0812">Transmembrane</keyword>
<keyword evidence="1" id="KW-0472">Membrane</keyword>
<proteinExistence type="predicted"/>
<name>A0A3B7MKS7_9BACT</name>
<evidence type="ECO:0000313" key="2">
    <source>
        <dbReference type="EMBL" id="AXY74778.1"/>
    </source>
</evidence>
<accession>A0A3B7MKS7</accession>
<evidence type="ECO:0000313" key="3">
    <source>
        <dbReference type="Proteomes" id="UP000263900"/>
    </source>
</evidence>
<dbReference type="GO" id="GO:0016989">
    <property type="term" value="F:sigma factor antagonist activity"/>
    <property type="evidence" value="ECO:0007669"/>
    <property type="project" value="TreeGrafter"/>
</dbReference>
<dbReference type="PANTHER" id="PTHR30273">
    <property type="entry name" value="PERIPLASMIC SIGNAL SENSOR AND SIGMA FACTOR ACTIVATOR FECR-RELATED"/>
    <property type="match status" value="1"/>
</dbReference>
<sequence>MTAPTQRTIELMIKQYTGEITPAEQAELEDLIAQASPAKQQWYRDMLDPLKLAEAMAFAQGEDLAKYQQQWEANARQQWKEQSRRRLHRSLRWAAAAVLVIATGLGIWQWIHRQPSQEQSRAIAGVTEDGESFFLLPGGEKIELGSLTDRPTKAGNALLSRHNNELICQAAYTEGEKPGNIRLFVKHAIYTLLLHDSSRITLGQRSAVQFPDHFNKGERVVEISGEGYFEVKHKLTDADTARVIIVKNALDTLPQHLVEVQALGTRFNIRAYANDTRTRITLDEGSLQICKNTTRIQLHPGEEATITSTGITEKHQISKPGEASAWREGRILFTDIDVTTIMNDLKRHYDDISIAVAPEVADEKISLHSFYNKPIGYLVDIMKKNNSNIAIKMEGNTIYVTPPIRH</sequence>
<reference evidence="2 3" key="1">
    <citation type="submission" date="2018-09" db="EMBL/GenBank/DDBJ databases">
        <title>Genome sequencing of strain 6GH32-13.</title>
        <authorList>
            <person name="Weon H.-Y."/>
            <person name="Heo J."/>
            <person name="Kwon S.-W."/>
        </authorList>
    </citation>
    <scope>NUCLEOTIDE SEQUENCE [LARGE SCALE GENOMIC DNA]</scope>
    <source>
        <strain evidence="2 3">5GH32-13</strain>
    </source>
</reference>
<dbReference type="EMBL" id="CP032157">
    <property type="protein sequence ID" value="AXY74778.1"/>
    <property type="molecule type" value="Genomic_DNA"/>
</dbReference>
<dbReference type="OrthoDB" id="1524389at2"/>
<dbReference type="Gene3D" id="2.60.120.1440">
    <property type="match status" value="1"/>
</dbReference>
<protein>
    <submittedName>
        <fullName evidence="2">DUF4974 domain-containing protein</fullName>
    </submittedName>
</protein>
<dbReference type="Proteomes" id="UP000263900">
    <property type="component" value="Chromosome"/>
</dbReference>
<dbReference type="Gene3D" id="3.55.50.30">
    <property type="match status" value="1"/>
</dbReference>
<dbReference type="InterPro" id="IPR012373">
    <property type="entry name" value="Ferrdict_sens_TM"/>
</dbReference>